<evidence type="ECO:0000256" key="1">
    <source>
        <dbReference type="SAM" id="MobiDB-lite"/>
    </source>
</evidence>
<reference evidence="2 3" key="1">
    <citation type="submission" date="2014-11" db="EMBL/GenBank/DDBJ databases">
        <authorList>
            <person name="Zhu J."/>
            <person name="Qi W."/>
            <person name="Song R."/>
        </authorList>
    </citation>
    <scope>NUCLEOTIDE SEQUENCE [LARGE SCALE GENOMIC DNA]</scope>
</reference>
<feature type="compositionally biased region" description="Acidic residues" evidence="1">
    <location>
        <begin position="406"/>
        <end position="417"/>
    </location>
</feature>
<dbReference type="AlphaFoldDB" id="A0A0G4EXQ8"/>
<protein>
    <submittedName>
        <fullName evidence="2">Uncharacterized protein</fullName>
    </submittedName>
</protein>
<feature type="compositionally biased region" description="Acidic residues" evidence="1">
    <location>
        <begin position="370"/>
        <end position="383"/>
    </location>
</feature>
<dbReference type="VEuPathDB" id="CryptoDB:Vbra_21033"/>
<proteinExistence type="predicted"/>
<evidence type="ECO:0000313" key="2">
    <source>
        <dbReference type="EMBL" id="CEM03185.1"/>
    </source>
</evidence>
<dbReference type="InParanoid" id="A0A0G4EXQ8"/>
<dbReference type="EMBL" id="CDMY01000336">
    <property type="protein sequence ID" value="CEM03185.1"/>
    <property type="molecule type" value="Genomic_DNA"/>
</dbReference>
<dbReference type="PhylomeDB" id="A0A0G4EXQ8"/>
<dbReference type="Proteomes" id="UP000041254">
    <property type="component" value="Unassembled WGS sequence"/>
</dbReference>
<sequence>MEEDEQQRQHPFTYIFVGRRTFFLLSLNDILRLRETCTWARDLFGAPQLRQRLAHSLSSQAGLRRVVHGRQVQLLRFDDDQFSVYHLLAAVYVMEEGRWVEVGEVIELAAQCGCCELPVIVTADDIDQHENKTAYRFVARVLAQLMVVGRHINFGDSRLQIFRRADGEVRAIKDEPGFRFRINPFRIFVDPPLPAGHLYQQHRLQHDPPVHSWIRYFNGIRRWDRIHLCTYASVSSFAKGVILDHFDKTHQTNGTLTTLHRRVGGGRLDGLLTQSPHTPVAGCTTTLSSGGRLRYLVLTNSSHDFVAWIAILNMGNDNVRVSVLTTEAPVRESGAFKDCLPVTAQLGSVALGSGLGVVFDGQVEQHEPSEPSEGEEDDDDDDSDGHGGGWDDMDDDSDGEGSRAEEDNDEDNGDNER</sequence>
<accession>A0A0G4EXQ8</accession>
<feature type="region of interest" description="Disordered" evidence="1">
    <location>
        <begin position="364"/>
        <end position="417"/>
    </location>
</feature>
<evidence type="ECO:0000313" key="3">
    <source>
        <dbReference type="Proteomes" id="UP000041254"/>
    </source>
</evidence>
<keyword evidence="3" id="KW-1185">Reference proteome</keyword>
<gene>
    <name evidence="2" type="ORF">Vbra_21033</name>
</gene>
<name>A0A0G4EXQ8_VITBC</name>
<organism evidence="2 3">
    <name type="scientific">Vitrella brassicaformis (strain CCMP3155)</name>
    <dbReference type="NCBI Taxonomy" id="1169540"/>
    <lineage>
        <taxon>Eukaryota</taxon>
        <taxon>Sar</taxon>
        <taxon>Alveolata</taxon>
        <taxon>Colpodellida</taxon>
        <taxon>Vitrellaceae</taxon>
        <taxon>Vitrella</taxon>
    </lineage>
</organism>